<sequence length="166" mass="17709">MFYSREGSTAQIARGLAQATGGTLRELVDSRRMENGGMFRALLATLLRLGTTLVDPDYTVEPFEAVVVMTPVWIGNPAPAVTTFINNAVLKGKRVFIVAVGGTAANPGTIARLGKRLMARGASVVGHSEVLGYVPDPRAVRPSDQELVTEGVQLAETVRQAFESQP</sequence>
<feature type="domain" description="Flavodoxin-like" evidence="1">
    <location>
        <begin position="1"/>
        <end position="155"/>
    </location>
</feature>
<dbReference type="AlphaFoldDB" id="A0A398DTX9"/>
<gene>
    <name evidence="2" type="ORF">SMC1_01260</name>
</gene>
<dbReference type="InterPro" id="IPR029039">
    <property type="entry name" value="Flavoprotein-like_sf"/>
</dbReference>
<dbReference type="OrthoDB" id="9811704at2"/>
<dbReference type="InterPro" id="IPR008254">
    <property type="entry name" value="Flavodoxin/NO_synth"/>
</dbReference>
<evidence type="ECO:0000313" key="2">
    <source>
        <dbReference type="EMBL" id="RIE17579.1"/>
    </source>
</evidence>
<name>A0A398DTX9_9BACT</name>
<dbReference type="GO" id="GO:0010181">
    <property type="term" value="F:FMN binding"/>
    <property type="evidence" value="ECO:0007669"/>
    <property type="project" value="InterPro"/>
</dbReference>
<dbReference type="EMBL" id="QXIY01000002">
    <property type="protein sequence ID" value="RIE17579.1"/>
    <property type="molecule type" value="Genomic_DNA"/>
</dbReference>
<accession>A0A398DTX9</accession>
<evidence type="ECO:0000313" key="3">
    <source>
        <dbReference type="Proteomes" id="UP000266113"/>
    </source>
</evidence>
<comment type="caution">
    <text evidence="2">The sequence shown here is derived from an EMBL/GenBank/DDBJ whole genome shotgun (WGS) entry which is preliminary data.</text>
</comment>
<proteinExistence type="predicted"/>
<protein>
    <recommendedName>
        <fullName evidence="1">Flavodoxin-like domain-containing protein</fullName>
    </recommendedName>
</protein>
<reference evidence="2 3" key="1">
    <citation type="submission" date="2018-09" db="EMBL/GenBank/DDBJ databases">
        <title>Discovery and Ecogenomic Context for Candidatus Cryosericales, a Global Caldiserica Order Active in Thawing Permafrost.</title>
        <authorList>
            <person name="Martinez M.A."/>
            <person name="Woodcroft B.J."/>
            <person name="Ignacio Espinoza J.C."/>
            <person name="Zayed A."/>
            <person name="Singleton C.M."/>
            <person name="Boyd J."/>
            <person name="Li Y.-F."/>
            <person name="Purvine S."/>
            <person name="Maughan H."/>
            <person name="Hodgkins S.B."/>
            <person name="Anderson D."/>
            <person name="Sederholm M."/>
            <person name="Temperton B."/>
            <person name="Saleska S.R."/>
            <person name="Tyson G.W."/>
            <person name="Rich V.I."/>
        </authorList>
    </citation>
    <scope>NUCLEOTIDE SEQUENCE [LARGE SCALE GENOMIC DNA]</scope>
    <source>
        <strain evidence="2 3">SMC1</strain>
    </source>
</reference>
<dbReference type="Proteomes" id="UP000266113">
    <property type="component" value="Unassembled WGS sequence"/>
</dbReference>
<keyword evidence="3" id="KW-1185">Reference proteome</keyword>
<dbReference type="SUPFAM" id="SSF52218">
    <property type="entry name" value="Flavoproteins"/>
    <property type="match status" value="1"/>
</dbReference>
<dbReference type="Gene3D" id="3.40.50.360">
    <property type="match status" value="1"/>
</dbReference>
<evidence type="ECO:0000259" key="1">
    <source>
        <dbReference type="PROSITE" id="PS50902"/>
    </source>
</evidence>
<organism evidence="2 3">
    <name type="scientific">Candidatus Cryosericum septentrionale</name>
    <dbReference type="NCBI Taxonomy" id="2290913"/>
    <lineage>
        <taxon>Bacteria</taxon>
        <taxon>Pseudomonadati</taxon>
        <taxon>Caldisericota/Cryosericota group</taxon>
        <taxon>Candidatus Cryosericota</taxon>
        <taxon>Candidatus Cryosericia</taxon>
        <taxon>Candidatus Cryosericales</taxon>
        <taxon>Candidatus Cryosericaceae</taxon>
        <taxon>Candidatus Cryosericum</taxon>
    </lineage>
</organism>
<dbReference type="RefSeq" id="WP_119085001.1">
    <property type="nucleotide sequence ID" value="NZ_QXIY01000002.1"/>
</dbReference>
<dbReference type="PROSITE" id="PS50902">
    <property type="entry name" value="FLAVODOXIN_LIKE"/>
    <property type="match status" value="1"/>
</dbReference>